<organism evidence="6 7">
    <name type="scientific">Arachis hypogaea</name>
    <name type="common">Peanut</name>
    <dbReference type="NCBI Taxonomy" id="3818"/>
    <lineage>
        <taxon>Eukaryota</taxon>
        <taxon>Viridiplantae</taxon>
        <taxon>Streptophyta</taxon>
        <taxon>Embryophyta</taxon>
        <taxon>Tracheophyta</taxon>
        <taxon>Spermatophyta</taxon>
        <taxon>Magnoliopsida</taxon>
        <taxon>eudicotyledons</taxon>
        <taxon>Gunneridae</taxon>
        <taxon>Pentapetalae</taxon>
        <taxon>rosids</taxon>
        <taxon>fabids</taxon>
        <taxon>Fabales</taxon>
        <taxon>Fabaceae</taxon>
        <taxon>Papilionoideae</taxon>
        <taxon>50 kb inversion clade</taxon>
        <taxon>dalbergioids sensu lato</taxon>
        <taxon>Dalbergieae</taxon>
        <taxon>Pterocarpus clade</taxon>
        <taxon>Arachis</taxon>
    </lineage>
</organism>
<evidence type="ECO:0000256" key="1">
    <source>
        <dbReference type="ARBA" id="ARBA00009636"/>
    </source>
</evidence>
<dbReference type="Gene3D" id="3.40.50.1440">
    <property type="entry name" value="Tubulin/FtsZ, GTPase domain"/>
    <property type="match status" value="1"/>
</dbReference>
<dbReference type="InterPro" id="IPR000217">
    <property type="entry name" value="Tubulin"/>
</dbReference>
<dbReference type="Pfam" id="PF00091">
    <property type="entry name" value="Tubulin"/>
    <property type="match status" value="1"/>
</dbReference>
<keyword evidence="3" id="KW-0547">Nucleotide-binding</keyword>
<dbReference type="GO" id="GO:0005874">
    <property type="term" value="C:microtubule"/>
    <property type="evidence" value="ECO:0007669"/>
    <property type="project" value="UniProtKB-KW"/>
</dbReference>
<protein>
    <recommendedName>
        <fullName evidence="5">Tubulin/FtsZ GTPase domain-containing protein</fullName>
    </recommendedName>
</protein>
<dbReference type="PRINTS" id="PR01161">
    <property type="entry name" value="TUBULIN"/>
</dbReference>
<dbReference type="SUPFAM" id="SSF52490">
    <property type="entry name" value="Tubulin nucleotide-binding domain-like"/>
    <property type="match status" value="1"/>
</dbReference>
<evidence type="ECO:0000313" key="6">
    <source>
        <dbReference type="EMBL" id="RYQ81288.1"/>
    </source>
</evidence>
<accession>A0A444WV20</accession>
<evidence type="ECO:0000256" key="3">
    <source>
        <dbReference type="ARBA" id="ARBA00022741"/>
    </source>
</evidence>
<proteinExistence type="inferred from homology"/>
<keyword evidence="7" id="KW-1185">Reference proteome</keyword>
<evidence type="ECO:0000259" key="5">
    <source>
        <dbReference type="Pfam" id="PF00091"/>
    </source>
</evidence>
<dbReference type="AlphaFoldDB" id="A0A444WV20"/>
<keyword evidence="2" id="KW-0493">Microtubule</keyword>
<evidence type="ECO:0000256" key="4">
    <source>
        <dbReference type="ARBA" id="ARBA00023134"/>
    </source>
</evidence>
<evidence type="ECO:0000313" key="7">
    <source>
        <dbReference type="Proteomes" id="UP000289738"/>
    </source>
</evidence>
<dbReference type="Proteomes" id="UP000289738">
    <property type="component" value="Unassembled WGS sequence"/>
</dbReference>
<evidence type="ECO:0000256" key="2">
    <source>
        <dbReference type="ARBA" id="ARBA00022701"/>
    </source>
</evidence>
<gene>
    <name evidence="6" type="ORF">Ahy_Scaffold1g107256</name>
</gene>
<dbReference type="InterPro" id="IPR036525">
    <property type="entry name" value="Tubulin/FtsZ_GTPase_sf"/>
</dbReference>
<reference evidence="6 7" key="1">
    <citation type="submission" date="2019-01" db="EMBL/GenBank/DDBJ databases">
        <title>Sequencing of cultivated peanut Arachis hypogaea provides insights into genome evolution and oil improvement.</title>
        <authorList>
            <person name="Chen X."/>
        </authorList>
    </citation>
    <scope>NUCLEOTIDE SEQUENCE [LARGE SCALE GENOMIC DNA]</scope>
    <source>
        <strain evidence="7">cv. Fuhuasheng</strain>
        <tissue evidence="6">Leaves</tissue>
    </source>
</reference>
<dbReference type="PANTHER" id="PTHR11588">
    <property type="entry name" value="TUBULIN"/>
    <property type="match status" value="1"/>
</dbReference>
<sequence>MEPTVIDDVRAGTYRRLFHLEQLISSKENAINNFAKGHYTISKEIVDLCLDHVHKLANNCISLQNFLVFNTIGDDTGSDPVFSS</sequence>
<dbReference type="EMBL" id="SDMP01000021">
    <property type="protein sequence ID" value="RYQ81288.1"/>
    <property type="molecule type" value="Genomic_DNA"/>
</dbReference>
<dbReference type="InterPro" id="IPR003008">
    <property type="entry name" value="Tubulin_FtsZ_GTPase"/>
</dbReference>
<dbReference type="GO" id="GO:0007017">
    <property type="term" value="P:microtubule-based process"/>
    <property type="evidence" value="ECO:0007669"/>
    <property type="project" value="InterPro"/>
</dbReference>
<comment type="similarity">
    <text evidence="1">Belongs to the tubulin family.</text>
</comment>
<dbReference type="STRING" id="3818.A0A444WV20"/>
<keyword evidence="4" id="KW-0342">GTP-binding</keyword>
<name>A0A444WV20_ARAHY</name>
<feature type="domain" description="Tubulin/FtsZ GTPase" evidence="5">
    <location>
        <begin position="1"/>
        <end position="78"/>
    </location>
</feature>
<comment type="caution">
    <text evidence="6">The sequence shown here is derived from an EMBL/GenBank/DDBJ whole genome shotgun (WGS) entry which is preliminary data.</text>
</comment>
<dbReference type="GO" id="GO:0005525">
    <property type="term" value="F:GTP binding"/>
    <property type="evidence" value="ECO:0007669"/>
    <property type="project" value="UniProtKB-KW"/>
</dbReference>